<proteinExistence type="predicted"/>
<evidence type="ECO:0000256" key="1">
    <source>
        <dbReference type="SAM" id="Phobius"/>
    </source>
</evidence>
<dbReference type="AlphaFoldDB" id="A0A2C7A785"/>
<keyword evidence="3" id="KW-1185">Reference proteome</keyword>
<evidence type="ECO:0000313" key="3">
    <source>
        <dbReference type="Proteomes" id="UP000223527"/>
    </source>
</evidence>
<dbReference type="Pfam" id="PF09656">
    <property type="entry name" value="PGPGW"/>
    <property type="match status" value="1"/>
</dbReference>
<evidence type="ECO:0008006" key="4">
    <source>
        <dbReference type="Google" id="ProtNLM"/>
    </source>
</evidence>
<feature type="transmembrane region" description="Helical" evidence="1">
    <location>
        <begin position="12"/>
        <end position="43"/>
    </location>
</feature>
<reference evidence="2 3" key="1">
    <citation type="submission" date="2017-10" db="EMBL/GenBank/DDBJ databases">
        <authorList>
            <person name="Banno H."/>
            <person name="Chua N.-H."/>
        </authorList>
    </citation>
    <scope>NUCLEOTIDE SEQUENCE [LARGE SCALE GENOMIC DNA]</scope>
    <source>
        <strain evidence="2 3">YW11</strain>
    </source>
</reference>
<keyword evidence="1" id="KW-0472">Membrane</keyword>
<protein>
    <recommendedName>
        <fullName evidence="4">DUF454 domain-containing protein</fullName>
    </recommendedName>
</protein>
<keyword evidence="1" id="KW-0812">Transmembrane</keyword>
<dbReference type="EMBL" id="PDNU01000005">
    <property type="protein sequence ID" value="PHK95968.1"/>
    <property type="molecule type" value="Genomic_DNA"/>
</dbReference>
<organism evidence="2 3">
    <name type="scientific">Teichococcus rhizosphaerae</name>
    <dbReference type="NCBI Taxonomy" id="1335062"/>
    <lineage>
        <taxon>Bacteria</taxon>
        <taxon>Pseudomonadati</taxon>
        <taxon>Pseudomonadota</taxon>
        <taxon>Alphaproteobacteria</taxon>
        <taxon>Acetobacterales</taxon>
        <taxon>Roseomonadaceae</taxon>
        <taxon>Roseomonas</taxon>
    </lineage>
</organism>
<keyword evidence="1" id="KW-1133">Transmembrane helix</keyword>
<gene>
    <name evidence="2" type="ORF">CR162_05045</name>
</gene>
<sequence length="93" mass="10712">MLVYRPSWKRKMAGWSLLALGVAGLILPVMNGTLFLLLGIFVLREQHAWSQRALGWCHARWPARVDSLGALEKQMVERGRGWAGRLRWGFRRP</sequence>
<comment type="caution">
    <text evidence="2">The sequence shown here is derived from an EMBL/GenBank/DDBJ whole genome shotgun (WGS) entry which is preliminary data.</text>
</comment>
<dbReference type="InterPro" id="IPR019099">
    <property type="entry name" value="Uncharacterised_PGPGW_TM"/>
</dbReference>
<accession>A0A2C7A785</accession>
<name>A0A2C7A785_9PROT</name>
<dbReference type="Proteomes" id="UP000223527">
    <property type="component" value="Unassembled WGS sequence"/>
</dbReference>
<evidence type="ECO:0000313" key="2">
    <source>
        <dbReference type="EMBL" id="PHK95968.1"/>
    </source>
</evidence>